<dbReference type="KEGG" id="pcat:Pcatena_13590"/>
<dbReference type="AlphaFoldDB" id="A0A3G9K6K7"/>
<organism evidence="1 2">
    <name type="scientific">Parolsenella catena</name>
    <dbReference type="NCBI Taxonomy" id="2003188"/>
    <lineage>
        <taxon>Bacteria</taxon>
        <taxon>Bacillati</taxon>
        <taxon>Actinomycetota</taxon>
        <taxon>Coriobacteriia</taxon>
        <taxon>Coriobacteriales</taxon>
        <taxon>Atopobiaceae</taxon>
        <taxon>Parolsenella</taxon>
    </lineage>
</organism>
<proteinExistence type="predicted"/>
<evidence type="ECO:0000313" key="1">
    <source>
        <dbReference type="EMBL" id="BBH50772.1"/>
    </source>
</evidence>
<evidence type="ECO:0000313" key="2">
    <source>
        <dbReference type="Proteomes" id="UP000273154"/>
    </source>
</evidence>
<evidence type="ECO:0008006" key="3">
    <source>
        <dbReference type="Google" id="ProtNLM"/>
    </source>
</evidence>
<sequence>MPFSALNGYYDLVREQERTAEPRHAMTEERAERISRMLARLRKGDVISVVHYAHSAYVTTSGVVRQVDATFRTLELAGRGAAPGPRILFEDIWELDWQR</sequence>
<gene>
    <name evidence="1" type="ORF">Pcatena_13590</name>
</gene>
<reference evidence="2" key="1">
    <citation type="submission" date="2018-11" db="EMBL/GenBank/DDBJ databases">
        <title>Comparative genomics of Parolsenella catena and Libanicoccus massiliensis: Reclassification of Libanicoccus massiliensis as Parolsenella massiliensis comb. nov.</title>
        <authorList>
            <person name="Sakamoto M."/>
            <person name="Ikeyama N."/>
            <person name="Murakami T."/>
            <person name="Mori H."/>
            <person name="Yuki M."/>
            <person name="Ohkuma M."/>
        </authorList>
    </citation>
    <scope>NUCLEOTIDE SEQUENCE [LARGE SCALE GENOMIC DNA]</scope>
    <source>
        <strain evidence="2">JCM 31932</strain>
    </source>
</reference>
<name>A0A3G9K6K7_9ACTN</name>
<dbReference type="EMBL" id="AP019367">
    <property type="protein sequence ID" value="BBH50772.1"/>
    <property type="molecule type" value="Genomic_DNA"/>
</dbReference>
<dbReference type="Proteomes" id="UP000273154">
    <property type="component" value="Chromosome"/>
</dbReference>
<protein>
    <recommendedName>
        <fullName evidence="3">YolD-like family protein</fullName>
    </recommendedName>
</protein>
<keyword evidence="2" id="KW-1185">Reference proteome</keyword>
<accession>A0A3G9K6K7</accession>